<evidence type="ECO:0000313" key="1">
    <source>
        <dbReference type="EMBL" id="CAG8471169.1"/>
    </source>
</evidence>
<dbReference type="Proteomes" id="UP000789525">
    <property type="component" value="Unassembled WGS sequence"/>
</dbReference>
<organism evidence="1 2">
    <name type="scientific">Acaulospora colombiana</name>
    <dbReference type="NCBI Taxonomy" id="27376"/>
    <lineage>
        <taxon>Eukaryota</taxon>
        <taxon>Fungi</taxon>
        <taxon>Fungi incertae sedis</taxon>
        <taxon>Mucoromycota</taxon>
        <taxon>Glomeromycotina</taxon>
        <taxon>Glomeromycetes</taxon>
        <taxon>Diversisporales</taxon>
        <taxon>Acaulosporaceae</taxon>
        <taxon>Acaulospora</taxon>
    </lineage>
</organism>
<gene>
    <name evidence="1" type="ORF">ACOLOM_LOCUS1593</name>
</gene>
<keyword evidence="2" id="KW-1185">Reference proteome</keyword>
<sequence>MIISFLKDLSRDYESLLENGNFSDVVIRVGGEFNHIKEFRAHSMVLRARSSYFRIALSDNWAKRVENVIVFEKPNIHPKEFEVIIKYMYSGIFKLNSEDLRFVVNILVAADELGLSELFDCIQEYLILTMENSLLQNFGLIHKIASQHESFKRLQKFCANAITYLPYTIFQAEDFDFLGQDALISLLKHEDLPIEEGEVWDIIIRWGMAQIPTLPSAITDWTSSDFEELENILKPCISLIKFEHISPDDFILKVEPFRKIMDRNLYDRILEYHFLANSRPRSSNMKHRGVDSLLIGLRHVVHFANWIDNNTTYTTETSPYKFDLLLRGTKDGFTPKKFHSKCDYEGSTLIIVRIKNTNELLGGYNPLDWKSDNTYGQTNKSFIFNLNYNDPSMSIVSRPIASNPIGNNEVYGPCFRIDLYLDYYEFTKKCKCSCSQLHYSKPILKNNGPAIAEVEEYEVFKVMRKKDAYIF</sequence>
<dbReference type="EMBL" id="CAJVPT010001928">
    <property type="protein sequence ID" value="CAG8471169.1"/>
    <property type="molecule type" value="Genomic_DNA"/>
</dbReference>
<accession>A0ACA9KFS4</accession>
<evidence type="ECO:0000313" key="2">
    <source>
        <dbReference type="Proteomes" id="UP000789525"/>
    </source>
</evidence>
<proteinExistence type="predicted"/>
<name>A0ACA9KFS4_9GLOM</name>
<protein>
    <submittedName>
        <fullName evidence="1">6703_t:CDS:1</fullName>
    </submittedName>
</protein>
<comment type="caution">
    <text evidence="1">The sequence shown here is derived from an EMBL/GenBank/DDBJ whole genome shotgun (WGS) entry which is preliminary data.</text>
</comment>
<reference evidence="1" key="1">
    <citation type="submission" date="2021-06" db="EMBL/GenBank/DDBJ databases">
        <authorList>
            <person name="Kallberg Y."/>
            <person name="Tangrot J."/>
            <person name="Rosling A."/>
        </authorList>
    </citation>
    <scope>NUCLEOTIDE SEQUENCE</scope>
    <source>
        <strain evidence="1">CL356</strain>
    </source>
</reference>